<dbReference type="AlphaFoldDB" id="A0A399FXK4"/>
<keyword evidence="2" id="KW-1185">Reference proteome</keyword>
<dbReference type="RefSeq" id="WP_068694267.1">
    <property type="nucleotide sequence ID" value="NZ_CP063196.1"/>
</dbReference>
<evidence type="ECO:0000313" key="1">
    <source>
        <dbReference type="EMBL" id="UOE21370.1"/>
    </source>
</evidence>
<dbReference type="OrthoDB" id="3674766at2"/>
<organism evidence="1 2">
    <name type="scientific">Thermobifida halotolerans</name>
    <dbReference type="NCBI Taxonomy" id="483545"/>
    <lineage>
        <taxon>Bacteria</taxon>
        <taxon>Bacillati</taxon>
        <taxon>Actinomycetota</taxon>
        <taxon>Actinomycetes</taxon>
        <taxon>Streptosporangiales</taxon>
        <taxon>Nocardiopsidaceae</taxon>
        <taxon>Thermobifida</taxon>
    </lineage>
</organism>
<dbReference type="Proteomes" id="UP000265719">
    <property type="component" value="Chromosome"/>
</dbReference>
<gene>
    <name evidence="1" type="ORF">NI17_009750</name>
</gene>
<proteinExistence type="predicted"/>
<reference evidence="1" key="1">
    <citation type="submission" date="2020-10" db="EMBL/GenBank/DDBJ databases">
        <title>De novo genome project of the cellulose decomposer Thermobifida halotolerans type strain.</title>
        <authorList>
            <person name="Nagy I."/>
            <person name="Horvath B."/>
            <person name="Kukolya J."/>
            <person name="Nagy I."/>
            <person name="Orsini M."/>
        </authorList>
    </citation>
    <scope>NUCLEOTIDE SEQUENCE</scope>
    <source>
        <strain evidence="1">DSM 44931</strain>
    </source>
</reference>
<sequence>MITRHSPATVGKRVVAGYRDRAAFARAEARPIVPHLLTRALGGVEEVVEFPCGTGHFLTAYAQAGVWDGPLVGETPVSGRPSGGCRAP</sequence>
<accession>A0A399FXK4</accession>
<evidence type="ECO:0000313" key="2">
    <source>
        <dbReference type="Proteomes" id="UP000265719"/>
    </source>
</evidence>
<name>A0A399FXK4_9ACTN</name>
<protein>
    <submittedName>
        <fullName evidence="1">Uncharacterized protein</fullName>
    </submittedName>
</protein>
<dbReference type="EMBL" id="CP063196">
    <property type="protein sequence ID" value="UOE21370.1"/>
    <property type="molecule type" value="Genomic_DNA"/>
</dbReference>
<dbReference type="KEGG" id="thao:NI17_009750"/>